<dbReference type="InterPro" id="IPR023865">
    <property type="entry name" value="Aliphatic_acid_kinase_CS"/>
</dbReference>
<evidence type="ECO:0000313" key="12">
    <source>
        <dbReference type="Proteomes" id="UP000214588"/>
    </source>
</evidence>
<dbReference type="GO" id="GO:0008776">
    <property type="term" value="F:acetate kinase activity"/>
    <property type="evidence" value="ECO:0007669"/>
    <property type="project" value="TreeGrafter"/>
</dbReference>
<dbReference type="NCBIfam" id="NF002834">
    <property type="entry name" value="PRK03011.1-5"/>
    <property type="match status" value="1"/>
</dbReference>
<keyword evidence="4 9" id="KW-0808">Transferase</keyword>
<sequence length="358" mass="39249">MKKEHRLLVINPGSTSTKIAIFDGEKPLFEKKLSHSPEELNEYDSIIDQYDLRKESILSTLDEQGINFNKLDAVVARGGLLKPISGGTYRVNDLMIEHLQQGYQGEHASNLGGIIAKEISKQLDIPSYIVDPVVVDELQDLARISGFEPVERRSIFHALNQKAVARQAASSLNKSYEDANLIVVHLGGGISVGVHENGKVIDVNNALDGEGPFSPERSGGLPNADLVKYSETNNLEWKDLKRKLIGNGGIVSYLNTNDGREVVDRIESGDEKAKLIYDAMIYQTAKEVGSCAPVLKGSIDGIVLTGGLAHDDYLVTKLKQYINFLGDVLVFPGEDEMQSLAEGCLRVLRGEEPAKEYS</sequence>
<keyword evidence="12" id="KW-1185">Reference proteome</keyword>
<accession>A0A226C0V0</accession>
<keyword evidence="3 9" id="KW-0963">Cytoplasm</keyword>
<name>A0A226C0V0_9FIRM</name>
<dbReference type="InterPro" id="IPR000890">
    <property type="entry name" value="Aliphatic_acid_kin_short-chain"/>
</dbReference>
<organism evidence="11 12">
    <name type="scientific">Natranaerobius trueperi</name>
    <dbReference type="NCBI Taxonomy" id="759412"/>
    <lineage>
        <taxon>Bacteria</taxon>
        <taxon>Bacillati</taxon>
        <taxon>Bacillota</taxon>
        <taxon>Clostridia</taxon>
        <taxon>Natranaerobiales</taxon>
        <taxon>Natranaerobiaceae</taxon>
        <taxon>Natranaerobius</taxon>
    </lineage>
</organism>
<keyword evidence="7 9" id="KW-0067">ATP-binding</keyword>
<gene>
    <name evidence="9 11" type="primary">buk</name>
    <name evidence="11" type="ORF">CDO51_05420</name>
</gene>
<comment type="subcellular location">
    <subcellularLocation>
        <location evidence="1 9">Cytoplasm</location>
    </subcellularLocation>
</comment>
<dbReference type="PRINTS" id="PR00471">
    <property type="entry name" value="ACETATEKNASE"/>
</dbReference>
<dbReference type="GO" id="GO:0005524">
    <property type="term" value="F:ATP binding"/>
    <property type="evidence" value="ECO:0007669"/>
    <property type="project" value="UniProtKB-KW"/>
</dbReference>
<protein>
    <recommendedName>
        <fullName evidence="9">Probable butyrate kinase</fullName>
        <shortName evidence="9">BK</shortName>
        <ecNumber evidence="9">2.7.2.7</ecNumber>
    </recommendedName>
    <alternativeName>
        <fullName evidence="9">Branched-chain carboxylic acid kinase</fullName>
    </alternativeName>
</protein>
<evidence type="ECO:0000256" key="3">
    <source>
        <dbReference type="ARBA" id="ARBA00022490"/>
    </source>
</evidence>
<dbReference type="Gene3D" id="3.30.420.40">
    <property type="match status" value="2"/>
</dbReference>
<dbReference type="GO" id="GO:0047761">
    <property type="term" value="F:butyrate kinase activity"/>
    <property type="evidence" value="ECO:0007669"/>
    <property type="project" value="UniProtKB-UniRule"/>
</dbReference>
<dbReference type="NCBIfam" id="TIGR02707">
    <property type="entry name" value="butyr_kinase"/>
    <property type="match status" value="1"/>
</dbReference>
<comment type="caution">
    <text evidence="11">The sequence shown here is derived from an EMBL/GenBank/DDBJ whole genome shotgun (WGS) entry which is preliminary data.</text>
</comment>
<dbReference type="GO" id="GO:0006083">
    <property type="term" value="P:acetate metabolic process"/>
    <property type="evidence" value="ECO:0007669"/>
    <property type="project" value="TreeGrafter"/>
</dbReference>
<evidence type="ECO:0000256" key="4">
    <source>
        <dbReference type="ARBA" id="ARBA00022679"/>
    </source>
</evidence>
<evidence type="ECO:0000256" key="8">
    <source>
        <dbReference type="ARBA" id="ARBA00048596"/>
    </source>
</evidence>
<dbReference type="EC" id="2.7.2.7" evidence="9"/>
<dbReference type="PROSITE" id="PS01075">
    <property type="entry name" value="ACETATE_KINASE_1"/>
    <property type="match status" value="1"/>
</dbReference>
<evidence type="ECO:0000256" key="5">
    <source>
        <dbReference type="ARBA" id="ARBA00022741"/>
    </source>
</evidence>
<reference evidence="11 12" key="1">
    <citation type="submission" date="2017-06" db="EMBL/GenBank/DDBJ databases">
        <title>Draft Genome Sequence of Natranaerobius trueperi halophilic, alkalithermophilic bacteria from soda lakes.</title>
        <authorList>
            <person name="Zhao B."/>
        </authorList>
    </citation>
    <scope>NUCLEOTIDE SEQUENCE [LARGE SCALE GENOMIC DNA]</scope>
    <source>
        <strain evidence="11 12">DSM 18760</strain>
    </source>
</reference>
<dbReference type="AlphaFoldDB" id="A0A226C0V0"/>
<dbReference type="Proteomes" id="UP000214588">
    <property type="component" value="Unassembled WGS sequence"/>
</dbReference>
<evidence type="ECO:0000313" key="11">
    <source>
        <dbReference type="EMBL" id="OWZ84000.1"/>
    </source>
</evidence>
<evidence type="ECO:0000256" key="6">
    <source>
        <dbReference type="ARBA" id="ARBA00022777"/>
    </source>
</evidence>
<dbReference type="PANTHER" id="PTHR21060:SF3">
    <property type="entry name" value="BUTYRATE KINASE 2-RELATED"/>
    <property type="match status" value="1"/>
</dbReference>
<dbReference type="Pfam" id="PF00871">
    <property type="entry name" value="Acetate_kinase"/>
    <property type="match status" value="1"/>
</dbReference>
<dbReference type="PROSITE" id="PS01076">
    <property type="entry name" value="ACETATE_KINASE_2"/>
    <property type="match status" value="1"/>
</dbReference>
<comment type="catalytic activity">
    <reaction evidence="8 9">
        <text>butanoate + ATP = butanoyl phosphate + ADP</text>
        <dbReference type="Rhea" id="RHEA:13585"/>
        <dbReference type="ChEBI" id="CHEBI:17968"/>
        <dbReference type="ChEBI" id="CHEBI:30616"/>
        <dbReference type="ChEBI" id="CHEBI:58079"/>
        <dbReference type="ChEBI" id="CHEBI:456216"/>
        <dbReference type="EC" id="2.7.2.7"/>
    </reaction>
</comment>
<dbReference type="HAMAP" id="MF_00542">
    <property type="entry name" value="Butyrate_kinase"/>
    <property type="match status" value="1"/>
</dbReference>
<dbReference type="CDD" id="cd24011">
    <property type="entry name" value="ASKHA_NBD_BK"/>
    <property type="match status" value="1"/>
</dbReference>
<evidence type="ECO:0000256" key="9">
    <source>
        <dbReference type="HAMAP-Rule" id="MF_00542"/>
    </source>
</evidence>
<comment type="similarity">
    <text evidence="2 9 10">Belongs to the acetokinase family.</text>
</comment>
<dbReference type="RefSeq" id="WP_089023290.1">
    <property type="nucleotide sequence ID" value="NZ_NIQC01000009.1"/>
</dbReference>
<evidence type="ECO:0000256" key="2">
    <source>
        <dbReference type="ARBA" id="ARBA00008748"/>
    </source>
</evidence>
<proteinExistence type="inferred from homology"/>
<dbReference type="EMBL" id="NIQC01000009">
    <property type="protein sequence ID" value="OWZ84000.1"/>
    <property type="molecule type" value="Genomic_DNA"/>
</dbReference>
<keyword evidence="5 9" id="KW-0547">Nucleotide-binding</keyword>
<dbReference type="SUPFAM" id="SSF53067">
    <property type="entry name" value="Actin-like ATPase domain"/>
    <property type="match status" value="2"/>
</dbReference>
<evidence type="ECO:0000256" key="1">
    <source>
        <dbReference type="ARBA" id="ARBA00004496"/>
    </source>
</evidence>
<dbReference type="InterPro" id="IPR011245">
    <property type="entry name" value="Butyrate_kin"/>
</dbReference>
<keyword evidence="6 9" id="KW-0418">Kinase</keyword>
<dbReference type="PANTHER" id="PTHR21060">
    <property type="entry name" value="ACETATE KINASE"/>
    <property type="match status" value="1"/>
</dbReference>
<evidence type="ECO:0000256" key="7">
    <source>
        <dbReference type="ARBA" id="ARBA00022840"/>
    </source>
</evidence>
<dbReference type="OrthoDB" id="9771859at2"/>
<evidence type="ECO:0000256" key="10">
    <source>
        <dbReference type="RuleBase" id="RU003835"/>
    </source>
</evidence>
<dbReference type="GO" id="GO:0005737">
    <property type="term" value="C:cytoplasm"/>
    <property type="evidence" value="ECO:0007669"/>
    <property type="project" value="UniProtKB-SubCell"/>
</dbReference>
<dbReference type="PIRSF" id="PIRSF036458">
    <property type="entry name" value="Butyrate_kin"/>
    <property type="match status" value="1"/>
</dbReference>
<dbReference type="InterPro" id="IPR043129">
    <property type="entry name" value="ATPase_NBD"/>
</dbReference>